<gene>
    <name evidence="2" type="ORF">COX77_04480</name>
</gene>
<dbReference type="EMBL" id="PFPO01000086">
    <property type="protein sequence ID" value="PIZ98455.1"/>
    <property type="molecule type" value="Genomic_DNA"/>
</dbReference>
<dbReference type="Proteomes" id="UP000230405">
    <property type="component" value="Unassembled WGS sequence"/>
</dbReference>
<feature type="transmembrane region" description="Helical" evidence="1">
    <location>
        <begin position="7"/>
        <end position="28"/>
    </location>
</feature>
<feature type="transmembrane region" description="Helical" evidence="1">
    <location>
        <begin position="70"/>
        <end position="88"/>
    </location>
</feature>
<evidence type="ECO:0000313" key="3">
    <source>
        <dbReference type="Proteomes" id="UP000230405"/>
    </source>
</evidence>
<sequence>MKERIIAADIFKAGAIILMVLDHLVLITFQSNSIWLAIFFAYIPFVQFAFLFISGYLLAYNFKFQQPVKYIKRVLLLIVLFIITTYASNETLSSSGVILLAFAIMTAISWIFLEKKWQLGAIILCLLLFFSNFLLQWPFFAQQKIITDWLLNYSYPINSFGVYFLLGIIYYWYQASWSHYSNIFIIKVFTWFILLFYPVIFYQGIAINQYDKYLHLPLLIIATAIAGLYLFRLAGQIQLNDWWQSLLARISQVMLALYVGHYIFIFGLLPKLNLPAFFSWLLTLLWIAGIVIFWPRIRSYFLRPAKNKSSCV</sequence>
<accession>A0A2M7VDE8</accession>
<feature type="transmembrane region" description="Helical" evidence="1">
    <location>
        <begin position="246"/>
        <end position="269"/>
    </location>
</feature>
<feature type="transmembrane region" description="Helical" evidence="1">
    <location>
        <begin position="94"/>
        <end position="113"/>
    </location>
</feature>
<evidence type="ECO:0000313" key="2">
    <source>
        <dbReference type="EMBL" id="PIZ98455.1"/>
    </source>
</evidence>
<feature type="transmembrane region" description="Helical" evidence="1">
    <location>
        <begin position="34"/>
        <end position="58"/>
    </location>
</feature>
<feature type="transmembrane region" description="Helical" evidence="1">
    <location>
        <begin position="120"/>
        <end position="141"/>
    </location>
</feature>
<dbReference type="AlphaFoldDB" id="A0A2M7VDE8"/>
<keyword evidence="1" id="KW-0812">Transmembrane</keyword>
<evidence type="ECO:0000256" key="1">
    <source>
        <dbReference type="SAM" id="Phobius"/>
    </source>
</evidence>
<reference evidence="3" key="1">
    <citation type="submission" date="2017-09" db="EMBL/GenBank/DDBJ databases">
        <title>Depth-based differentiation of microbial function through sediment-hosted aquifers and enrichment of novel symbionts in the deep terrestrial subsurface.</title>
        <authorList>
            <person name="Probst A.J."/>
            <person name="Ladd B."/>
            <person name="Jarett J.K."/>
            <person name="Geller-Mcgrath D.E."/>
            <person name="Sieber C.M.K."/>
            <person name="Emerson J.B."/>
            <person name="Anantharaman K."/>
            <person name="Thomas B.C."/>
            <person name="Malmstrom R."/>
            <person name="Stieglmeier M."/>
            <person name="Klingl A."/>
            <person name="Woyke T."/>
            <person name="Ryan C.M."/>
            <person name="Banfield J.F."/>
        </authorList>
    </citation>
    <scope>NUCLEOTIDE SEQUENCE [LARGE SCALE GENOMIC DNA]</scope>
</reference>
<feature type="transmembrane region" description="Helical" evidence="1">
    <location>
        <begin position="275"/>
        <end position="294"/>
    </location>
</feature>
<protein>
    <submittedName>
        <fullName evidence="2">Uncharacterized protein</fullName>
    </submittedName>
</protein>
<name>A0A2M7VDE8_9BACT</name>
<organism evidence="2 3">
    <name type="scientific">Candidatus Komeilibacteria bacterium CG_4_10_14_0_2_um_filter_37_10</name>
    <dbReference type="NCBI Taxonomy" id="1974470"/>
    <lineage>
        <taxon>Bacteria</taxon>
        <taxon>Candidatus Komeiliibacteriota</taxon>
    </lineage>
</organism>
<proteinExistence type="predicted"/>
<keyword evidence="1" id="KW-0472">Membrane</keyword>
<feature type="transmembrane region" description="Helical" evidence="1">
    <location>
        <begin position="213"/>
        <end position="234"/>
    </location>
</feature>
<comment type="caution">
    <text evidence="2">The sequence shown here is derived from an EMBL/GenBank/DDBJ whole genome shotgun (WGS) entry which is preliminary data.</text>
</comment>
<feature type="transmembrane region" description="Helical" evidence="1">
    <location>
        <begin position="153"/>
        <end position="173"/>
    </location>
</feature>
<feature type="transmembrane region" description="Helical" evidence="1">
    <location>
        <begin position="185"/>
        <end position="207"/>
    </location>
</feature>
<keyword evidence="1" id="KW-1133">Transmembrane helix</keyword>